<dbReference type="Proteomes" id="UP000053890">
    <property type="component" value="Unassembled WGS sequence"/>
</dbReference>
<dbReference type="EMBL" id="KQ474078">
    <property type="protein sequence ID" value="KPV75348.1"/>
    <property type="molecule type" value="Genomic_DNA"/>
</dbReference>
<feature type="compositionally biased region" description="Gly residues" evidence="7">
    <location>
        <begin position="394"/>
        <end position="403"/>
    </location>
</feature>
<evidence type="ECO:0000256" key="7">
    <source>
        <dbReference type="SAM" id="MobiDB-lite"/>
    </source>
</evidence>
<feature type="compositionally biased region" description="Basic and acidic residues" evidence="7">
    <location>
        <begin position="375"/>
        <end position="386"/>
    </location>
</feature>
<feature type="transmembrane region" description="Helical" evidence="8">
    <location>
        <begin position="318"/>
        <end position="338"/>
    </location>
</feature>
<evidence type="ECO:0008006" key="11">
    <source>
        <dbReference type="Google" id="ProtNLM"/>
    </source>
</evidence>
<protein>
    <recommendedName>
        <fullName evidence="11">EamA domain-containing protein</fullName>
    </recommendedName>
</protein>
<dbReference type="OrthoDB" id="1436450at2759"/>
<evidence type="ECO:0000256" key="1">
    <source>
        <dbReference type="ARBA" id="ARBA00004141"/>
    </source>
</evidence>
<evidence type="ECO:0000313" key="10">
    <source>
        <dbReference type="Proteomes" id="UP000053890"/>
    </source>
</evidence>
<evidence type="ECO:0000256" key="3">
    <source>
        <dbReference type="ARBA" id="ARBA00022448"/>
    </source>
</evidence>
<evidence type="ECO:0000256" key="4">
    <source>
        <dbReference type="ARBA" id="ARBA00022692"/>
    </source>
</evidence>
<feature type="compositionally biased region" description="Acidic residues" evidence="7">
    <location>
        <begin position="359"/>
        <end position="374"/>
    </location>
</feature>
<dbReference type="Pfam" id="PF06027">
    <property type="entry name" value="SLC35F"/>
    <property type="match status" value="1"/>
</dbReference>
<feature type="region of interest" description="Disordered" evidence="7">
    <location>
        <begin position="346"/>
        <end position="403"/>
    </location>
</feature>
<feature type="transmembrane region" description="Helical" evidence="8">
    <location>
        <begin position="34"/>
        <end position="53"/>
    </location>
</feature>
<name>A0A194S3N6_RHOGW</name>
<feature type="transmembrane region" description="Helical" evidence="8">
    <location>
        <begin position="125"/>
        <end position="147"/>
    </location>
</feature>
<keyword evidence="3" id="KW-0813">Transport</keyword>
<dbReference type="SUPFAM" id="SSF103481">
    <property type="entry name" value="Multidrug resistance efflux transporter EmrE"/>
    <property type="match status" value="1"/>
</dbReference>
<dbReference type="InterPro" id="IPR037185">
    <property type="entry name" value="EmrE-like"/>
</dbReference>
<evidence type="ECO:0000256" key="5">
    <source>
        <dbReference type="ARBA" id="ARBA00022989"/>
    </source>
</evidence>
<organism evidence="9 10">
    <name type="scientific">Rhodotorula graminis (strain WP1)</name>
    <dbReference type="NCBI Taxonomy" id="578459"/>
    <lineage>
        <taxon>Eukaryota</taxon>
        <taxon>Fungi</taxon>
        <taxon>Dikarya</taxon>
        <taxon>Basidiomycota</taxon>
        <taxon>Pucciniomycotina</taxon>
        <taxon>Microbotryomycetes</taxon>
        <taxon>Sporidiobolales</taxon>
        <taxon>Sporidiobolaceae</taxon>
        <taxon>Rhodotorula</taxon>
    </lineage>
</organism>
<evidence type="ECO:0000256" key="2">
    <source>
        <dbReference type="ARBA" id="ARBA00007863"/>
    </source>
</evidence>
<dbReference type="RefSeq" id="XP_018271397.1">
    <property type="nucleotide sequence ID" value="XM_018413337.1"/>
</dbReference>
<feature type="transmembrane region" description="Helical" evidence="8">
    <location>
        <begin position="261"/>
        <end position="281"/>
    </location>
</feature>
<reference evidence="9 10" key="1">
    <citation type="journal article" date="2015" name="Front. Microbiol.">
        <title>Genome sequence of the plant growth promoting endophytic yeast Rhodotorula graminis WP1.</title>
        <authorList>
            <person name="Firrincieli A."/>
            <person name="Otillar R."/>
            <person name="Salamov A."/>
            <person name="Schmutz J."/>
            <person name="Khan Z."/>
            <person name="Redman R.S."/>
            <person name="Fleck N.D."/>
            <person name="Lindquist E."/>
            <person name="Grigoriev I.V."/>
            <person name="Doty S.L."/>
        </authorList>
    </citation>
    <scope>NUCLEOTIDE SEQUENCE [LARGE SCALE GENOMIC DNA]</scope>
    <source>
        <strain evidence="9 10">WP1</strain>
    </source>
</reference>
<evidence type="ECO:0000313" key="9">
    <source>
        <dbReference type="EMBL" id="KPV75348.1"/>
    </source>
</evidence>
<dbReference type="PANTHER" id="PTHR23051:SF0">
    <property type="entry name" value="SOLUTE CARRIER FAMILY 35 MEMBER F5"/>
    <property type="match status" value="1"/>
</dbReference>
<dbReference type="PANTHER" id="PTHR23051">
    <property type="entry name" value="SOLUTE CARRIER FAMILY 35, MEMBER F5"/>
    <property type="match status" value="1"/>
</dbReference>
<comment type="subcellular location">
    <subcellularLocation>
        <location evidence="1">Membrane</location>
        <topology evidence="1">Multi-pass membrane protein</topology>
    </subcellularLocation>
</comment>
<keyword evidence="6 8" id="KW-0472">Membrane</keyword>
<feature type="transmembrane region" description="Helical" evidence="8">
    <location>
        <begin position="159"/>
        <end position="176"/>
    </location>
</feature>
<feature type="transmembrane region" description="Helical" evidence="8">
    <location>
        <begin position="102"/>
        <end position="119"/>
    </location>
</feature>
<dbReference type="GeneID" id="28973786"/>
<evidence type="ECO:0000256" key="8">
    <source>
        <dbReference type="SAM" id="Phobius"/>
    </source>
</evidence>
<dbReference type="GO" id="GO:0000329">
    <property type="term" value="C:fungal-type vacuole membrane"/>
    <property type="evidence" value="ECO:0007669"/>
    <property type="project" value="TreeGrafter"/>
</dbReference>
<gene>
    <name evidence="9" type="ORF">RHOBADRAFT_36193</name>
</gene>
<dbReference type="STRING" id="578459.A0A194S3N6"/>
<dbReference type="OMA" id="MYGVYTI"/>
<evidence type="ECO:0000256" key="6">
    <source>
        <dbReference type="ARBA" id="ARBA00023136"/>
    </source>
</evidence>
<proteinExistence type="inferred from homology"/>
<dbReference type="AlphaFoldDB" id="A0A194S3N6"/>
<dbReference type="InterPro" id="IPR009262">
    <property type="entry name" value="SLC35_F1/F2/F6"/>
</dbReference>
<keyword evidence="10" id="KW-1185">Reference proteome</keyword>
<feature type="transmembrane region" description="Helical" evidence="8">
    <location>
        <begin position="226"/>
        <end position="249"/>
    </location>
</feature>
<accession>A0A194S3N6</accession>
<keyword evidence="4 8" id="KW-0812">Transmembrane</keyword>
<feature type="transmembrane region" description="Helical" evidence="8">
    <location>
        <begin position="196"/>
        <end position="214"/>
    </location>
</feature>
<sequence>MLGTALLVLVVLLWVAASFLMNIVFTDMAYDKPFLVTWLCTASFSLYLVRPGWRLARPHLRGRRDTNRSLSRVRPSRNDMGRYLPAVPVVAVDPPLTTRETALLSLLFCGLWFAANWAMNAALGFTSVSSTTILSSMSGFFTLAAGACAGVESFSVGKLVSVALSITGVTIVSLSDSKLPARPVEPASSNPLLGDALALLSALAYAAYVLLLKVRIRNEQRVSMTLFFGFVGLFNILLIWPVGVLLHLLGVETFEMPHGKLLWASLLVNAAITFVSDALYLRAMLLTSPLAVTLGLSLTIPLALAGDVLFRRSGEPTSLASLVGAALVLGSFVANGVLDLREAERETEELEEGASVAVAEEEEEEEDAVGEGEDERERLLSRRASMEEEERGGRGTGPGRQLD</sequence>
<feature type="transmembrane region" description="Helical" evidence="8">
    <location>
        <begin position="288"/>
        <end position="306"/>
    </location>
</feature>
<dbReference type="GO" id="GO:0022857">
    <property type="term" value="F:transmembrane transporter activity"/>
    <property type="evidence" value="ECO:0007669"/>
    <property type="project" value="InterPro"/>
</dbReference>
<comment type="similarity">
    <text evidence="2">Belongs to the SLC35F solute transporter family.</text>
</comment>
<keyword evidence="5 8" id="KW-1133">Transmembrane helix</keyword>